<evidence type="ECO:0000256" key="4">
    <source>
        <dbReference type="ARBA" id="ARBA00022729"/>
    </source>
</evidence>
<dbReference type="SUPFAM" id="SSF53807">
    <property type="entry name" value="Helical backbone' metal receptor"/>
    <property type="match status" value="1"/>
</dbReference>
<feature type="domain" description="Fe/B12 periplasmic-binding" evidence="6">
    <location>
        <begin position="70"/>
        <end position="342"/>
    </location>
</feature>
<dbReference type="EMBL" id="UFYA01000001">
    <property type="protein sequence ID" value="STD12492.1"/>
    <property type="molecule type" value="Genomic_DNA"/>
</dbReference>
<comment type="subcellular location">
    <subcellularLocation>
        <location evidence="1">Cell envelope</location>
    </subcellularLocation>
</comment>
<dbReference type="AlphaFoldDB" id="A0AA46BPI9"/>
<evidence type="ECO:0000256" key="1">
    <source>
        <dbReference type="ARBA" id="ARBA00004196"/>
    </source>
</evidence>
<dbReference type="InterPro" id="IPR002491">
    <property type="entry name" value="ABC_transptr_periplasmic_BD"/>
</dbReference>
<keyword evidence="7" id="KW-0449">Lipoprotein</keyword>
<dbReference type="CDD" id="cd01146">
    <property type="entry name" value="FhuD"/>
    <property type="match status" value="1"/>
</dbReference>
<evidence type="ECO:0000256" key="5">
    <source>
        <dbReference type="SAM" id="SignalP"/>
    </source>
</evidence>
<dbReference type="InterPro" id="IPR006311">
    <property type="entry name" value="TAT_signal"/>
</dbReference>
<dbReference type="InterPro" id="IPR051313">
    <property type="entry name" value="Bact_iron-sidero_bind"/>
</dbReference>
<organism evidence="7 8">
    <name type="scientific">Dermatophilus congolensis</name>
    <dbReference type="NCBI Taxonomy" id="1863"/>
    <lineage>
        <taxon>Bacteria</taxon>
        <taxon>Bacillati</taxon>
        <taxon>Actinomycetota</taxon>
        <taxon>Actinomycetes</taxon>
        <taxon>Micrococcales</taxon>
        <taxon>Dermatophilaceae</taxon>
        <taxon>Dermatophilus</taxon>
    </lineage>
</organism>
<dbReference type="Gene3D" id="3.40.50.1980">
    <property type="entry name" value="Nitrogenase molybdenum iron protein domain"/>
    <property type="match status" value="2"/>
</dbReference>
<dbReference type="Pfam" id="PF01497">
    <property type="entry name" value="Peripla_BP_2"/>
    <property type="match status" value="1"/>
</dbReference>
<dbReference type="GO" id="GO:0030288">
    <property type="term" value="C:outer membrane-bounded periplasmic space"/>
    <property type="evidence" value="ECO:0007669"/>
    <property type="project" value="TreeGrafter"/>
</dbReference>
<proteinExistence type="inferred from homology"/>
<keyword evidence="3" id="KW-0813">Transport</keyword>
<reference evidence="7 8" key="1">
    <citation type="submission" date="2018-06" db="EMBL/GenBank/DDBJ databases">
        <authorList>
            <consortium name="Pathogen Informatics"/>
            <person name="Doyle S."/>
        </authorList>
    </citation>
    <scope>NUCLEOTIDE SEQUENCE [LARGE SCALE GENOMIC DNA]</scope>
    <source>
        <strain evidence="7 8">NCTC7915</strain>
    </source>
</reference>
<dbReference type="PROSITE" id="PS51257">
    <property type="entry name" value="PROKAR_LIPOPROTEIN"/>
    <property type="match status" value="1"/>
</dbReference>
<gene>
    <name evidence="7" type="primary">yhfQ</name>
    <name evidence="7" type="ORF">NCTC7915_01787</name>
</gene>
<evidence type="ECO:0000313" key="7">
    <source>
        <dbReference type="EMBL" id="STD12492.1"/>
    </source>
</evidence>
<evidence type="ECO:0000256" key="3">
    <source>
        <dbReference type="ARBA" id="ARBA00022448"/>
    </source>
</evidence>
<dbReference type="PROSITE" id="PS51318">
    <property type="entry name" value="TAT"/>
    <property type="match status" value="1"/>
</dbReference>
<keyword evidence="4 5" id="KW-0732">Signal</keyword>
<evidence type="ECO:0000313" key="8">
    <source>
        <dbReference type="Proteomes" id="UP000254118"/>
    </source>
</evidence>
<comment type="caution">
    <text evidence="7">The sequence shown here is derived from an EMBL/GenBank/DDBJ whole genome shotgun (WGS) entry which is preliminary data.</text>
</comment>
<feature type="signal peptide" evidence="5">
    <location>
        <begin position="1"/>
        <end position="27"/>
    </location>
</feature>
<protein>
    <submittedName>
        <fullName evidence="7">ABC transporter substrate-binding lipoprotein yhfQ</fullName>
    </submittedName>
</protein>
<evidence type="ECO:0000259" key="6">
    <source>
        <dbReference type="PROSITE" id="PS50983"/>
    </source>
</evidence>
<comment type="similarity">
    <text evidence="2">Belongs to the bacterial solute-binding protein 8 family.</text>
</comment>
<dbReference type="Proteomes" id="UP000254118">
    <property type="component" value="Unassembled WGS sequence"/>
</dbReference>
<dbReference type="PANTHER" id="PTHR30532:SF24">
    <property type="entry name" value="FERRIC ENTEROBACTIN-BINDING PERIPLASMIC PROTEIN FEPB"/>
    <property type="match status" value="1"/>
</dbReference>
<dbReference type="PROSITE" id="PS50983">
    <property type="entry name" value="FE_B12_PBP"/>
    <property type="match status" value="1"/>
</dbReference>
<accession>A0AA46BPI9</accession>
<dbReference type="PANTHER" id="PTHR30532">
    <property type="entry name" value="IRON III DICITRATE-BINDING PERIPLASMIC PROTEIN"/>
    <property type="match status" value="1"/>
</dbReference>
<evidence type="ECO:0000256" key="2">
    <source>
        <dbReference type="ARBA" id="ARBA00008814"/>
    </source>
</evidence>
<feature type="chain" id="PRO_5041380746" evidence="5">
    <location>
        <begin position="28"/>
        <end position="345"/>
    </location>
</feature>
<dbReference type="GO" id="GO:1901678">
    <property type="term" value="P:iron coordination entity transport"/>
    <property type="evidence" value="ECO:0007669"/>
    <property type="project" value="UniProtKB-ARBA"/>
</dbReference>
<sequence length="345" mass="37121">MPTKLSSLRRRAFLLAAALCLTGGVVGCSTSDSSTSASSKPASAATEAGAFPATIAHKFGQTVVKEAPTRVVSLGYNDQDALLALGVTPVMVRNWDGMTPSGEAAGAWAKDRIKGEKPQVYTKETVDPEAVAAAKPDLIVATYSDVDKPTYEALSKIAPVIVQKGDYEDYQQPWDVTTEEIGAAVGRPAEAKKLVDGIKVRISELAARHPEWKGKSATVATYDGKALSAFAANDMRTRFFTSLGFEANKEVNDAAKGKFYTELSLEEARKLDSDVLVWDQISYAPKGRSTIESEQSLSSLPAMKDKHALFLEDQLEKAFGWQTVLSLGYVLDHIEKPLDAAVKGE</sequence>
<name>A0AA46BPI9_9MICO</name>